<feature type="domain" description="SLH" evidence="3">
    <location>
        <begin position="293"/>
        <end position="352"/>
    </location>
</feature>
<dbReference type="PANTHER" id="PTHR43308">
    <property type="entry name" value="OUTER MEMBRANE PROTEIN ALPHA-RELATED"/>
    <property type="match status" value="1"/>
</dbReference>
<dbReference type="Pfam" id="PF00188">
    <property type="entry name" value="CAP"/>
    <property type="match status" value="1"/>
</dbReference>
<dbReference type="PANTHER" id="PTHR43308:SF5">
    <property type="entry name" value="S-LAYER PROTEIN _ PEPTIDOGLYCAN ENDO-BETA-N-ACETYLGLUCOSAMINIDASE"/>
    <property type="match status" value="1"/>
</dbReference>
<dbReference type="PROSITE" id="PS51272">
    <property type="entry name" value="SLH"/>
    <property type="match status" value="3"/>
</dbReference>
<dbReference type="RefSeq" id="WP_188539651.1">
    <property type="nucleotide sequence ID" value="NZ_BMEQ01000029.1"/>
</dbReference>
<dbReference type="InterPro" id="IPR051465">
    <property type="entry name" value="Cell_Envelope_Struct_Comp"/>
</dbReference>
<reference evidence="4" key="1">
    <citation type="journal article" date="2014" name="Int. J. Syst. Evol. Microbiol.">
        <title>Complete genome sequence of Corynebacterium casei LMG S-19264T (=DSM 44701T), isolated from a smear-ripened cheese.</title>
        <authorList>
            <consortium name="US DOE Joint Genome Institute (JGI-PGF)"/>
            <person name="Walter F."/>
            <person name="Albersmeier A."/>
            <person name="Kalinowski J."/>
            <person name="Ruckert C."/>
        </authorList>
    </citation>
    <scope>NUCLEOTIDE SEQUENCE</scope>
    <source>
        <strain evidence="4">CGMCC 1.12187</strain>
    </source>
</reference>
<dbReference type="SUPFAM" id="SSF55797">
    <property type="entry name" value="PR-1-like"/>
    <property type="match status" value="1"/>
</dbReference>
<evidence type="ECO:0000259" key="3">
    <source>
        <dbReference type="PROSITE" id="PS51272"/>
    </source>
</evidence>
<feature type="domain" description="SLH" evidence="3">
    <location>
        <begin position="229"/>
        <end position="292"/>
    </location>
</feature>
<evidence type="ECO:0000313" key="4">
    <source>
        <dbReference type="EMBL" id="GGG68130.1"/>
    </source>
</evidence>
<dbReference type="AlphaFoldDB" id="A0A917H5V3"/>
<name>A0A917H5V3_9MICC</name>
<dbReference type="Proteomes" id="UP000638848">
    <property type="component" value="Unassembled WGS sequence"/>
</dbReference>
<proteinExistence type="predicted"/>
<keyword evidence="2" id="KW-0732">Signal</keyword>
<evidence type="ECO:0000256" key="2">
    <source>
        <dbReference type="SAM" id="SignalP"/>
    </source>
</evidence>
<dbReference type="InterPro" id="IPR035940">
    <property type="entry name" value="CAP_sf"/>
</dbReference>
<dbReference type="CDD" id="cd05379">
    <property type="entry name" value="CAP_bacterial"/>
    <property type="match status" value="1"/>
</dbReference>
<comment type="caution">
    <text evidence="4">The sequence shown here is derived from an EMBL/GenBank/DDBJ whole genome shotgun (WGS) entry which is preliminary data.</text>
</comment>
<accession>A0A917H5V3</accession>
<dbReference type="Gene3D" id="3.40.33.10">
    <property type="entry name" value="CAP"/>
    <property type="match status" value="1"/>
</dbReference>
<feature type="compositionally biased region" description="Pro residues" evidence="1">
    <location>
        <begin position="203"/>
        <end position="230"/>
    </location>
</feature>
<feature type="chain" id="PRO_5037778024" description="SLH domain-containing protein" evidence="2">
    <location>
        <begin position="42"/>
        <end position="407"/>
    </location>
</feature>
<dbReference type="Pfam" id="PF00395">
    <property type="entry name" value="SLH"/>
    <property type="match status" value="3"/>
</dbReference>
<protein>
    <recommendedName>
        <fullName evidence="3">SLH domain-containing protein</fullName>
    </recommendedName>
</protein>
<evidence type="ECO:0000313" key="5">
    <source>
        <dbReference type="Proteomes" id="UP000638848"/>
    </source>
</evidence>
<feature type="region of interest" description="Disordered" evidence="1">
    <location>
        <begin position="187"/>
        <end position="234"/>
    </location>
</feature>
<feature type="signal peptide" evidence="2">
    <location>
        <begin position="1"/>
        <end position="41"/>
    </location>
</feature>
<reference evidence="4" key="2">
    <citation type="submission" date="2020-09" db="EMBL/GenBank/DDBJ databases">
        <authorList>
            <person name="Sun Q."/>
            <person name="Zhou Y."/>
        </authorList>
    </citation>
    <scope>NUCLEOTIDE SEQUENCE</scope>
    <source>
        <strain evidence="4">CGMCC 1.12187</strain>
    </source>
</reference>
<dbReference type="InterPro" id="IPR014044">
    <property type="entry name" value="CAP_dom"/>
</dbReference>
<organism evidence="4 5">
    <name type="scientific">Kocuria dechangensis</name>
    <dbReference type="NCBI Taxonomy" id="1176249"/>
    <lineage>
        <taxon>Bacteria</taxon>
        <taxon>Bacillati</taxon>
        <taxon>Actinomycetota</taxon>
        <taxon>Actinomycetes</taxon>
        <taxon>Micrococcales</taxon>
        <taxon>Micrococcaceae</taxon>
        <taxon>Kocuria</taxon>
    </lineage>
</organism>
<evidence type="ECO:0000256" key="1">
    <source>
        <dbReference type="SAM" id="MobiDB-lite"/>
    </source>
</evidence>
<feature type="domain" description="SLH" evidence="3">
    <location>
        <begin position="353"/>
        <end position="407"/>
    </location>
</feature>
<dbReference type="EMBL" id="BMEQ01000029">
    <property type="protein sequence ID" value="GGG68130.1"/>
    <property type="molecule type" value="Genomic_DNA"/>
</dbReference>
<sequence length="407" mass="43091">MQKHAPKHRAIGRNTHRPVLTVATATALTFGSLFAMAPAQAAASDVVTMPAATRTAAAQEMLDLINAHRASKGLAPVKYSATLSGIAQGQSDRLVRDEVIDHTTTFMTDPRAAGWDAVGEIHAISWRHSVPDLVNWWKSSSAHNKVMTDPKMEVIGIGLTYVDGSLAGDGSGWRLVGTVASYGYPDGKGPADASTRVTAPTTGPLPAPAPAPAPPAPTPAPAPSPTPLPAGPYRDVAAGHQFAAEITWVRDRGYLNGWSDGTFRPDLPIERAAMAAVMYRMAGSPAYTAPSASAYLDLAPGDPFYKEVHWARDSGLLNGWNDGTFRPTAPIARDATAALLYRAAGAPGYSAPGVSPFTDVATGNRFYKEMAWMRAEGISTGWADGSFRPVSTTNRDAMAAFLYRFTN</sequence>
<keyword evidence="5" id="KW-1185">Reference proteome</keyword>
<dbReference type="InterPro" id="IPR001119">
    <property type="entry name" value="SLH_dom"/>
</dbReference>
<gene>
    <name evidence="4" type="ORF">GCM10011374_35550</name>
</gene>